<accession>A0A9W9G0K2</accession>
<dbReference type="GeneID" id="81354017"/>
<dbReference type="EMBL" id="JAPQKI010000003">
    <property type="protein sequence ID" value="KAJ5109899.1"/>
    <property type="molecule type" value="Genomic_DNA"/>
</dbReference>
<comment type="caution">
    <text evidence="1">The sequence shown here is derived from an EMBL/GenBank/DDBJ whole genome shotgun (WGS) entry which is preliminary data.</text>
</comment>
<dbReference type="Proteomes" id="UP001149074">
    <property type="component" value="Unassembled WGS sequence"/>
</dbReference>
<dbReference type="RefSeq" id="XP_056478010.1">
    <property type="nucleotide sequence ID" value="XM_056615038.1"/>
</dbReference>
<gene>
    <name evidence="1" type="ORF">N7532_002544</name>
</gene>
<name>A0A9W9G0K2_9EURO</name>
<evidence type="ECO:0000313" key="1">
    <source>
        <dbReference type="EMBL" id="KAJ5109899.1"/>
    </source>
</evidence>
<sequence>MALTLLAGWWGVGQTVAGLVAWPFMDMFSLSLFAGYSCPSHAPCHRDSVPRNAQVPLLSRHNEEIIKTDDNLAQKHDQECRLTLDQLQACGQIHSTHAQNKATFAEVGVHIRGLFSARFLTFSTTLV</sequence>
<organism evidence="1 2">
    <name type="scientific">Penicillium argentinense</name>
    <dbReference type="NCBI Taxonomy" id="1131581"/>
    <lineage>
        <taxon>Eukaryota</taxon>
        <taxon>Fungi</taxon>
        <taxon>Dikarya</taxon>
        <taxon>Ascomycota</taxon>
        <taxon>Pezizomycotina</taxon>
        <taxon>Eurotiomycetes</taxon>
        <taxon>Eurotiomycetidae</taxon>
        <taxon>Eurotiales</taxon>
        <taxon>Aspergillaceae</taxon>
        <taxon>Penicillium</taxon>
    </lineage>
</organism>
<protein>
    <submittedName>
        <fullName evidence="1">Membrane transporter</fullName>
    </submittedName>
</protein>
<keyword evidence="2" id="KW-1185">Reference proteome</keyword>
<dbReference type="AlphaFoldDB" id="A0A9W9G0K2"/>
<evidence type="ECO:0000313" key="2">
    <source>
        <dbReference type="Proteomes" id="UP001149074"/>
    </source>
</evidence>
<reference evidence="1" key="2">
    <citation type="journal article" date="2023" name="IMA Fungus">
        <title>Comparative genomic study of the Penicillium genus elucidates a diverse pangenome and 15 lateral gene transfer events.</title>
        <authorList>
            <person name="Petersen C."/>
            <person name="Sorensen T."/>
            <person name="Nielsen M.R."/>
            <person name="Sondergaard T.E."/>
            <person name="Sorensen J.L."/>
            <person name="Fitzpatrick D.A."/>
            <person name="Frisvad J.C."/>
            <person name="Nielsen K.L."/>
        </authorList>
    </citation>
    <scope>NUCLEOTIDE SEQUENCE</scope>
    <source>
        <strain evidence="1">IBT 30761</strain>
    </source>
</reference>
<proteinExistence type="predicted"/>
<reference evidence="1" key="1">
    <citation type="submission" date="2022-11" db="EMBL/GenBank/DDBJ databases">
        <authorList>
            <person name="Petersen C."/>
        </authorList>
    </citation>
    <scope>NUCLEOTIDE SEQUENCE</scope>
    <source>
        <strain evidence="1">IBT 30761</strain>
    </source>
</reference>